<evidence type="ECO:0000313" key="12">
    <source>
        <dbReference type="EnsemblMetazoa" id="XP_030854445"/>
    </source>
</evidence>
<dbReference type="Gene3D" id="3.30.2020.30">
    <property type="match status" value="1"/>
</dbReference>
<feature type="domain" description="Gamma-butyrobetaine hydroxylase-like N-terminal" evidence="11">
    <location>
        <begin position="82"/>
        <end position="157"/>
    </location>
</feature>
<dbReference type="EnsemblMetazoa" id="XM_030998585">
    <property type="protein sequence ID" value="XP_030854445"/>
    <property type="gene ID" value="LOC575977"/>
</dbReference>
<dbReference type="GO" id="GO:0046872">
    <property type="term" value="F:metal ion binding"/>
    <property type="evidence" value="ECO:0007669"/>
    <property type="project" value="UniProtKB-KW"/>
</dbReference>
<dbReference type="PANTHER" id="PTHR10696:SF25">
    <property type="entry name" value="OXIDOREDUCTASE AIM17-RELATED"/>
    <property type="match status" value="1"/>
</dbReference>
<comment type="cofactor">
    <cofactor evidence="1">
        <name>Fe(2+)</name>
        <dbReference type="ChEBI" id="CHEBI:29033"/>
    </cofactor>
</comment>
<dbReference type="KEGG" id="spu:575977"/>
<evidence type="ECO:0000313" key="13">
    <source>
        <dbReference type="Proteomes" id="UP000007110"/>
    </source>
</evidence>
<name>A0A7M7PNN2_STRPU</name>
<keyword evidence="8" id="KW-0560">Oxidoreductase</keyword>
<dbReference type="OrthoDB" id="406634at2759"/>
<dbReference type="InterPro" id="IPR003819">
    <property type="entry name" value="TauD/TfdA-like"/>
</dbReference>
<evidence type="ECO:0000256" key="9">
    <source>
        <dbReference type="ARBA" id="ARBA00023004"/>
    </source>
</evidence>
<keyword evidence="6" id="KW-0124">Carnitine biosynthesis</keyword>
<reference evidence="12" key="2">
    <citation type="submission" date="2021-01" db="UniProtKB">
        <authorList>
            <consortium name="EnsemblMetazoa"/>
        </authorList>
    </citation>
    <scope>IDENTIFICATION</scope>
</reference>
<comment type="cofactor">
    <cofactor evidence="2">
        <name>L-ascorbate</name>
        <dbReference type="ChEBI" id="CHEBI:38290"/>
    </cofactor>
</comment>
<dbReference type="GeneID" id="575977"/>
<dbReference type="SUPFAM" id="SSF51197">
    <property type="entry name" value="Clavaminate synthase-like"/>
    <property type="match status" value="1"/>
</dbReference>
<organism evidence="12 13">
    <name type="scientific">Strongylocentrotus purpuratus</name>
    <name type="common">Purple sea urchin</name>
    <dbReference type="NCBI Taxonomy" id="7668"/>
    <lineage>
        <taxon>Eukaryota</taxon>
        <taxon>Metazoa</taxon>
        <taxon>Echinodermata</taxon>
        <taxon>Eleutherozoa</taxon>
        <taxon>Echinozoa</taxon>
        <taxon>Echinoidea</taxon>
        <taxon>Euechinoidea</taxon>
        <taxon>Echinacea</taxon>
        <taxon>Camarodonta</taxon>
        <taxon>Echinidea</taxon>
        <taxon>Strongylocentrotidae</taxon>
        <taxon>Strongylocentrotus</taxon>
    </lineage>
</organism>
<dbReference type="UniPathway" id="UPA00118"/>
<evidence type="ECO:0000256" key="8">
    <source>
        <dbReference type="ARBA" id="ARBA00023002"/>
    </source>
</evidence>
<comment type="similarity">
    <text evidence="4">Belongs to the gamma-BBH/TMLD family.</text>
</comment>
<reference evidence="13" key="1">
    <citation type="submission" date="2015-02" db="EMBL/GenBank/DDBJ databases">
        <title>Genome sequencing for Strongylocentrotus purpuratus.</title>
        <authorList>
            <person name="Murali S."/>
            <person name="Liu Y."/>
            <person name="Vee V."/>
            <person name="English A."/>
            <person name="Wang M."/>
            <person name="Skinner E."/>
            <person name="Han Y."/>
            <person name="Muzny D.M."/>
            <person name="Worley K.C."/>
            <person name="Gibbs R.A."/>
        </authorList>
    </citation>
    <scope>NUCLEOTIDE SEQUENCE</scope>
</reference>
<dbReference type="Proteomes" id="UP000007110">
    <property type="component" value="Unassembled WGS sequence"/>
</dbReference>
<dbReference type="OMA" id="GRHIIQC"/>
<dbReference type="InterPro" id="IPR010376">
    <property type="entry name" value="GBBH-like_N"/>
</dbReference>
<evidence type="ECO:0008006" key="14">
    <source>
        <dbReference type="Google" id="ProtNLM"/>
    </source>
</evidence>
<keyword evidence="7" id="KW-0223">Dioxygenase</keyword>
<dbReference type="InterPro" id="IPR050411">
    <property type="entry name" value="AlphaKG_dependent_hydroxylases"/>
</dbReference>
<evidence type="ECO:0000256" key="3">
    <source>
        <dbReference type="ARBA" id="ARBA00005022"/>
    </source>
</evidence>
<dbReference type="GO" id="GO:0005739">
    <property type="term" value="C:mitochondrion"/>
    <property type="evidence" value="ECO:0000318"/>
    <property type="project" value="GO_Central"/>
</dbReference>
<dbReference type="CDD" id="cd00250">
    <property type="entry name" value="CAS_like"/>
    <property type="match status" value="1"/>
</dbReference>
<dbReference type="EnsemblMetazoa" id="XM_030998586">
    <property type="protein sequence ID" value="XP_030854446"/>
    <property type="gene ID" value="LOC575977"/>
</dbReference>
<evidence type="ECO:0000256" key="7">
    <source>
        <dbReference type="ARBA" id="ARBA00022964"/>
    </source>
</evidence>
<dbReference type="Gene3D" id="3.60.130.10">
    <property type="entry name" value="Clavaminate synthase-like"/>
    <property type="match status" value="1"/>
</dbReference>
<dbReference type="InterPro" id="IPR042098">
    <property type="entry name" value="TauD-like_sf"/>
</dbReference>
<protein>
    <recommendedName>
        <fullName evidence="14">Gamma-butyrobetaine dioxygenase</fullName>
    </recommendedName>
</protein>
<dbReference type="Pfam" id="PF02668">
    <property type="entry name" value="TauD"/>
    <property type="match status" value="1"/>
</dbReference>
<dbReference type="RefSeq" id="XP_030854446.1">
    <property type="nucleotide sequence ID" value="XM_030998586.1"/>
</dbReference>
<evidence type="ECO:0000256" key="1">
    <source>
        <dbReference type="ARBA" id="ARBA00001954"/>
    </source>
</evidence>
<keyword evidence="13" id="KW-1185">Reference proteome</keyword>
<feature type="domain" description="TauD/TfdA-like" evidence="10">
    <location>
        <begin position="188"/>
        <end position="437"/>
    </location>
</feature>
<evidence type="ECO:0000256" key="4">
    <source>
        <dbReference type="ARBA" id="ARBA00008654"/>
    </source>
</evidence>
<comment type="pathway">
    <text evidence="3">Amine and polyamine biosynthesis; carnitine biosynthesis.</text>
</comment>
<dbReference type="GO" id="GO:0045329">
    <property type="term" value="P:carnitine biosynthetic process"/>
    <property type="evidence" value="ECO:0000318"/>
    <property type="project" value="GO_Central"/>
</dbReference>
<evidence type="ECO:0000256" key="2">
    <source>
        <dbReference type="ARBA" id="ARBA00001961"/>
    </source>
</evidence>
<keyword evidence="5" id="KW-0479">Metal-binding</keyword>
<proteinExistence type="inferred from homology"/>
<keyword evidence="9" id="KW-0408">Iron</keyword>
<dbReference type="Pfam" id="PF06155">
    <property type="entry name" value="GBBH-like_N"/>
    <property type="match status" value="1"/>
</dbReference>
<evidence type="ECO:0000259" key="10">
    <source>
        <dbReference type="Pfam" id="PF02668"/>
    </source>
</evidence>
<dbReference type="GO" id="GO:0016706">
    <property type="term" value="F:2-oxoglutarate-dependent dioxygenase activity"/>
    <property type="evidence" value="ECO:0007669"/>
    <property type="project" value="UniProtKB-ARBA"/>
</dbReference>
<dbReference type="InterPro" id="IPR038492">
    <property type="entry name" value="GBBH-like_N_sf"/>
</dbReference>
<evidence type="ECO:0000256" key="6">
    <source>
        <dbReference type="ARBA" id="ARBA00022873"/>
    </source>
</evidence>
<sequence>MAWARKCIARSSLLTKHICRLPGRQVQQCIWAREWHGFGIRHHDEMRRWLPSFTNTRWNHASGVEPAEKLNPSFIIEQLSSDNDNKVLKVTWSDGSVSRYNTSWLRMNCQCSACKQPDSGQTLVTVTDFPAQLTIHSSSHQHNSSSIAINFNEESNHQCTLPVSWLKQHSYSPADLEVKARLRDVKYLDSAIGSFRCEDVRNSEGDLFEWLDHLNTFGITILKNVPVCPESVTKVANMIGPVTETLYGHTFDVQTEDKPINVAYSSVGLGFHVDLAYYESPPGLQLLHCLQFDDMVLGGESIFLDGFCIAEEFREKFPHHFETLTRVPATFQKFHFERANPAAYIYQRPHINVNRTGQITAVTWSPPFEGPLAVPEEDVEPYYEAYREFSTQLETSNKVVSYRLQQGDCVIFNNRRIFHGRMQFQQNGGVRHLKGCYVNIDDFRSKVQYLHEKRGLGQLAKRVGNQCMF</sequence>
<dbReference type="FunFam" id="3.60.130.10:FF:000001">
    <property type="entry name" value="Trimethyllysine dioxygenase, mitochondrial"/>
    <property type="match status" value="1"/>
</dbReference>
<accession>A0A7M7PNN2</accession>
<evidence type="ECO:0000256" key="5">
    <source>
        <dbReference type="ARBA" id="ARBA00022723"/>
    </source>
</evidence>
<dbReference type="AlphaFoldDB" id="A0A7M7PNN2"/>
<dbReference type="RefSeq" id="XP_030854445.1">
    <property type="nucleotide sequence ID" value="XM_030998585.1"/>
</dbReference>
<dbReference type="FunFam" id="3.30.2020.30:FF:000002">
    <property type="entry name" value="Putative gamma-butyrobetaine dioxygenase"/>
    <property type="match status" value="1"/>
</dbReference>
<dbReference type="PANTHER" id="PTHR10696">
    <property type="entry name" value="GAMMA-BUTYROBETAINE HYDROXYLASE-RELATED"/>
    <property type="match status" value="1"/>
</dbReference>
<evidence type="ECO:0000259" key="11">
    <source>
        <dbReference type="Pfam" id="PF06155"/>
    </source>
</evidence>
<dbReference type="InParanoid" id="A0A7M7PNN2"/>